<evidence type="ECO:0000259" key="2">
    <source>
        <dbReference type="PROSITE" id="PS50181"/>
    </source>
</evidence>
<name>A0A0A0LZQ3_CUCSA</name>
<sequence length="308" mass="34686">MKESLEKQISNEREWEKRSESEGKEMVEFSSLPEGVIANILSLTSPLDNCRLSAVSWTFHAAAQSDVAWERFIPSDYHLLISRMNPTSSSKKDIFFSLSDTPLLIDDGKQSFSLDIWSGKKCIMLGARDLSISGSDTSSLWKWVPHQGSRVGLRNRFGEVVVLLDICLLEVSGKISCRMLSPATTYAAYFVFKMKKRKYYGFNLDPVEAMLGVVGDDCHGKNVCLDPDLDSPSWLHQFLPWAESNQNMSEFEQPNWRSDGLFEIELGEFQTNGKDDEVEVILREDNRCSPKSGLVVVGIDIRPKTSPA</sequence>
<dbReference type="STRING" id="3659.A0A0A0LZQ3"/>
<dbReference type="PROSITE" id="PS50181">
    <property type="entry name" value="FBOX"/>
    <property type="match status" value="1"/>
</dbReference>
<feature type="region of interest" description="Disordered" evidence="1">
    <location>
        <begin position="1"/>
        <end position="22"/>
    </location>
</feature>
<dbReference type="OMA" id="FIYIRER"/>
<dbReference type="PANTHER" id="PTHR32278:SF143">
    <property type="entry name" value="F-BOX PROTEIN PP2-B1"/>
    <property type="match status" value="1"/>
</dbReference>
<dbReference type="Proteomes" id="UP000029981">
    <property type="component" value="Chromosome 1"/>
</dbReference>
<evidence type="ECO:0000313" key="4">
    <source>
        <dbReference type="Proteomes" id="UP000029981"/>
    </source>
</evidence>
<feature type="domain" description="F-box" evidence="2">
    <location>
        <begin position="26"/>
        <end position="72"/>
    </location>
</feature>
<reference evidence="3 4" key="1">
    <citation type="journal article" date="2009" name="Nat. Genet.">
        <title>The genome of the cucumber, Cucumis sativus L.</title>
        <authorList>
            <person name="Huang S."/>
            <person name="Li R."/>
            <person name="Zhang Z."/>
            <person name="Li L."/>
            <person name="Gu X."/>
            <person name="Fan W."/>
            <person name="Lucas W.J."/>
            <person name="Wang X."/>
            <person name="Xie B."/>
            <person name="Ni P."/>
            <person name="Ren Y."/>
            <person name="Zhu H."/>
            <person name="Li J."/>
            <person name="Lin K."/>
            <person name="Jin W."/>
            <person name="Fei Z."/>
            <person name="Li G."/>
            <person name="Staub J."/>
            <person name="Kilian A."/>
            <person name="van der Vossen E.A."/>
            <person name="Wu Y."/>
            <person name="Guo J."/>
            <person name="He J."/>
            <person name="Jia Z."/>
            <person name="Ren Y."/>
            <person name="Tian G."/>
            <person name="Lu Y."/>
            <person name="Ruan J."/>
            <person name="Qian W."/>
            <person name="Wang M."/>
            <person name="Huang Q."/>
            <person name="Li B."/>
            <person name="Xuan Z."/>
            <person name="Cao J."/>
            <person name="Asan"/>
            <person name="Wu Z."/>
            <person name="Zhang J."/>
            <person name="Cai Q."/>
            <person name="Bai Y."/>
            <person name="Zhao B."/>
            <person name="Han Y."/>
            <person name="Li Y."/>
            <person name="Li X."/>
            <person name="Wang S."/>
            <person name="Shi Q."/>
            <person name="Liu S."/>
            <person name="Cho W.K."/>
            <person name="Kim J.Y."/>
            <person name="Xu Y."/>
            <person name="Heller-Uszynska K."/>
            <person name="Miao H."/>
            <person name="Cheng Z."/>
            <person name="Zhang S."/>
            <person name="Wu J."/>
            <person name="Yang Y."/>
            <person name="Kang H."/>
            <person name="Li M."/>
            <person name="Liang H."/>
            <person name="Ren X."/>
            <person name="Shi Z."/>
            <person name="Wen M."/>
            <person name="Jian M."/>
            <person name="Yang H."/>
            <person name="Zhang G."/>
            <person name="Yang Z."/>
            <person name="Chen R."/>
            <person name="Liu S."/>
            <person name="Li J."/>
            <person name="Ma L."/>
            <person name="Liu H."/>
            <person name="Zhou Y."/>
            <person name="Zhao J."/>
            <person name="Fang X."/>
            <person name="Li G."/>
            <person name="Fang L."/>
            <person name="Li Y."/>
            <person name="Liu D."/>
            <person name="Zheng H."/>
            <person name="Zhang Y."/>
            <person name="Qin N."/>
            <person name="Li Z."/>
            <person name="Yang G."/>
            <person name="Yang S."/>
            <person name="Bolund L."/>
            <person name="Kristiansen K."/>
            <person name="Zheng H."/>
            <person name="Li S."/>
            <person name="Zhang X."/>
            <person name="Yang H."/>
            <person name="Wang J."/>
            <person name="Sun R."/>
            <person name="Zhang B."/>
            <person name="Jiang S."/>
            <person name="Wang J."/>
            <person name="Du Y."/>
            <person name="Li S."/>
        </authorList>
    </citation>
    <scope>NUCLEOTIDE SEQUENCE [LARGE SCALE GENOMIC DNA]</scope>
    <source>
        <strain evidence="4">cv. 9930</strain>
    </source>
</reference>
<reference evidence="3 4" key="3">
    <citation type="journal article" date="2010" name="BMC Genomics">
        <title>Transcriptome sequencing and comparative analysis of cucumber flowers with different sex types.</title>
        <authorList>
            <person name="Guo S."/>
            <person name="Zheng Y."/>
            <person name="Joung J.G."/>
            <person name="Liu S."/>
            <person name="Zhang Z."/>
            <person name="Crasta O.R."/>
            <person name="Sobral B.W."/>
            <person name="Xu Y."/>
            <person name="Huang S."/>
            <person name="Fei Z."/>
        </authorList>
    </citation>
    <scope>NUCLEOTIDE SEQUENCE [LARGE SCALE GENOMIC DNA]</scope>
    <source>
        <strain evidence="4">cv. 9930</strain>
    </source>
</reference>
<dbReference type="Gene3D" id="1.20.1280.50">
    <property type="match status" value="1"/>
</dbReference>
<dbReference type="EMBL" id="CM002922">
    <property type="protein sequence ID" value="KGN65431.1"/>
    <property type="molecule type" value="Genomic_DNA"/>
</dbReference>
<reference evidence="3 4" key="4">
    <citation type="journal article" date="2011" name="BMC Genomics">
        <title>RNA-Seq improves annotation of protein-coding genes in the cucumber genome.</title>
        <authorList>
            <person name="Li Z."/>
            <person name="Zhang Z."/>
            <person name="Yan P."/>
            <person name="Huang S."/>
            <person name="Fei Z."/>
            <person name="Lin K."/>
        </authorList>
    </citation>
    <scope>NUCLEOTIDE SEQUENCE [LARGE SCALE GENOMIC DNA]</scope>
    <source>
        <strain evidence="4">cv. 9930</strain>
    </source>
</reference>
<gene>
    <name evidence="3" type="ORF">Csa_1G421910</name>
</gene>
<keyword evidence="4" id="KW-1185">Reference proteome</keyword>
<evidence type="ECO:0000313" key="3">
    <source>
        <dbReference type="EMBL" id="KGN65431.1"/>
    </source>
</evidence>
<dbReference type="InterPro" id="IPR001810">
    <property type="entry name" value="F-box_dom"/>
</dbReference>
<dbReference type="CDD" id="cd22162">
    <property type="entry name" value="F-box_AtSKIP3-like"/>
    <property type="match status" value="1"/>
</dbReference>
<reference evidence="3 4" key="2">
    <citation type="journal article" date="2009" name="PLoS ONE">
        <title>An integrated genetic and cytogenetic map of the cucumber genome.</title>
        <authorList>
            <person name="Ren Y."/>
            <person name="Zhang Z."/>
            <person name="Liu J."/>
            <person name="Staub J.E."/>
            <person name="Han Y."/>
            <person name="Cheng Z."/>
            <person name="Li X."/>
            <person name="Lu J."/>
            <person name="Miao H."/>
            <person name="Kang H."/>
            <person name="Xie B."/>
            <person name="Gu X."/>
            <person name="Wang X."/>
            <person name="Du Y."/>
            <person name="Jin W."/>
            <person name="Huang S."/>
        </authorList>
    </citation>
    <scope>NUCLEOTIDE SEQUENCE [LARGE SCALE GENOMIC DNA]</scope>
    <source>
        <strain evidence="4">cv. 9930</strain>
    </source>
</reference>
<dbReference type="PANTHER" id="PTHR32278">
    <property type="entry name" value="F-BOX DOMAIN-CONTAINING PROTEIN"/>
    <property type="match status" value="1"/>
</dbReference>
<protein>
    <recommendedName>
        <fullName evidence="2">F-box domain-containing protein</fullName>
    </recommendedName>
</protein>
<dbReference type="AlphaFoldDB" id="A0A0A0LZQ3"/>
<accession>A0A0A0LZQ3</accession>
<dbReference type="InterPro" id="IPR036047">
    <property type="entry name" value="F-box-like_dom_sf"/>
</dbReference>
<dbReference type="Gramene" id="KGN65431">
    <property type="protein sequence ID" value="KGN65431"/>
    <property type="gene ID" value="Csa_1G421910"/>
</dbReference>
<organism evidence="3 4">
    <name type="scientific">Cucumis sativus</name>
    <name type="common">Cucumber</name>
    <dbReference type="NCBI Taxonomy" id="3659"/>
    <lineage>
        <taxon>Eukaryota</taxon>
        <taxon>Viridiplantae</taxon>
        <taxon>Streptophyta</taxon>
        <taxon>Embryophyta</taxon>
        <taxon>Tracheophyta</taxon>
        <taxon>Spermatophyta</taxon>
        <taxon>Magnoliopsida</taxon>
        <taxon>eudicotyledons</taxon>
        <taxon>Gunneridae</taxon>
        <taxon>Pentapetalae</taxon>
        <taxon>rosids</taxon>
        <taxon>fabids</taxon>
        <taxon>Cucurbitales</taxon>
        <taxon>Cucurbitaceae</taxon>
        <taxon>Benincaseae</taxon>
        <taxon>Cucumis</taxon>
    </lineage>
</organism>
<dbReference type="InterPro" id="IPR025886">
    <property type="entry name" value="PP2-like"/>
</dbReference>
<dbReference type="Pfam" id="PF12937">
    <property type="entry name" value="F-box-like"/>
    <property type="match status" value="1"/>
</dbReference>
<dbReference type="SUPFAM" id="SSF81383">
    <property type="entry name" value="F-box domain"/>
    <property type="match status" value="1"/>
</dbReference>
<evidence type="ECO:0000256" key="1">
    <source>
        <dbReference type="SAM" id="MobiDB-lite"/>
    </source>
</evidence>
<proteinExistence type="predicted"/>
<dbReference type="Pfam" id="PF14299">
    <property type="entry name" value="PP2"/>
    <property type="match status" value="1"/>
</dbReference>